<evidence type="ECO:0000313" key="1">
    <source>
        <dbReference type="Proteomes" id="UP000887569"/>
    </source>
</evidence>
<keyword evidence="1" id="KW-1185">Reference proteome</keyword>
<organism evidence="1 2">
    <name type="scientific">Parascaris univalens</name>
    <name type="common">Nematode worm</name>
    <dbReference type="NCBI Taxonomy" id="6257"/>
    <lineage>
        <taxon>Eukaryota</taxon>
        <taxon>Metazoa</taxon>
        <taxon>Ecdysozoa</taxon>
        <taxon>Nematoda</taxon>
        <taxon>Chromadorea</taxon>
        <taxon>Rhabditida</taxon>
        <taxon>Spirurina</taxon>
        <taxon>Ascaridomorpha</taxon>
        <taxon>Ascaridoidea</taxon>
        <taxon>Ascarididae</taxon>
        <taxon>Parascaris</taxon>
    </lineage>
</organism>
<name>A0A915BC55_PARUN</name>
<sequence length="108" mass="12225">AVCSSKNSIFQRVDFLLQPPGISFDTSRIAIKIFWKNFINYLGRANMDISLHPFHHFSLLVKLVGRTSGSAEVHIPPTPFTCCSILIFYLSVLRTIFLACKSPFNFQS</sequence>
<protein>
    <submittedName>
        <fullName evidence="2">Uncharacterized protein</fullName>
    </submittedName>
</protein>
<dbReference type="WBParaSite" id="PgR034_g016_t01">
    <property type="protein sequence ID" value="PgR034_g016_t01"/>
    <property type="gene ID" value="PgR034_g016"/>
</dbReference>
<evidence type="ECO:0000313" key="2">
    <source>
        <dbReference type="WBParaSite" id="PgR034_g016_t01"/>
    </source>
</evidence>
<reference evidence="2" key="1">
    <citation type="submission" date="2022-11" db="UniProtKB">
        <authorList>
            <consortium name="WormBaseParasite"/>
        </authorList>
    </citation>
    <scope>IDENTIFICATION</scope>
</reference>
<dbReference type="AlphaFoldDB" id="A0A915BC55"/>
<proteinExistence type="predicted"/>
<accession>A0A915BC55</accession>
<dbReference type="Proteomes" id="UP000887569">
    <property type="component" value="Unplaced"/>
</dbReference>